<dbReference type="PROSITE" id="PS51125">
    <property type="entry name" value="NHL"/>
    <property type="match status" value="2"/>
</dbReference>
<dbReference type="PANTHER" id="PTHR24104">
    <property type="entry name" value="E3 UBIQUITIN-PROTEIN LIGASE NHLRC1-RELATED"/>
    <property type="match status" value="1"/>
</dbReference>
<dbReference type="InterPro" id="IPR011045">
    <property type="entry name" value="N2O_reductase_N"/>
</dbReference>
<evidence type="ECO:0000259" key="10">
    <source>
        <dbReference type="Pfam" id="PF04893"/>
    </source>
</evidence>
<dbReference type="Pfam" id="PF01436">
    <property type="entry name" value="NHL"/>
    <property type="match status" value="1"/>
</dbReference>
<name>A0ABW2FJK9_9BACL</name>
<evidence type="ECO:0000313" key="12">
    <source>
        <dbReference type="Proteomes" id="UP001596378"/>
    </source>
</evidence>
<evidence type="ECO:0000256" key="4">
    <source>
        <dbReference type="ARBA" id="ARBA00022989"/>
    </source>
</evidence>
<dbReference type="SUPFAM" id="SSF48452">
    <property type="entry name" value="TPR-like"/>
    <property type="match status" value="1"/>
</dbReference>
<accession>A0ABW2FJK9</accession>
<evidence type="ECO:0000313" key="11">
    <source>
        <dbReference type="EMBL" id="MFC7153353.1"/>
    </source>
</evidence>
<evidence type="ECO:0000256" key="6">
    <source>
        <dbReference type="PROSITE-ProRule" id="PRU00339"/>
    </source>
</evidence>
<feature type="repeat" description="TPR" evidence="6">
    <location>
        <begin position="383"/>
        <end position="416"/>
    </location>
</feature>
<feature type="transmembrane region" description="Helical" evidence="8">
    <location>
        <begin position="632"/>
        <end position="654"/>
    </location>
</feature>
<evidence type="ECO:0000256" key="7">
    <source>
        <dbReference type="PROSITE-ProRule" id="PRU00504"/>
    </source>
</evidence>
<dbReference type="RefSeq" id="WP_378052360.1">
    <property type="nucleotide sequence ID" value="NZ_JBHMDN010000048.1"/>
</dbReference>
<dbReference type="Gene3D" id="1.25.40.10">
    <property type="entry name" value="Tetratricopeptide repeat domain"/>
    <property type="match status" value="1"/>
</dbReference>
<dbReference type="EMBL" id="JBHTAI010000033">
    <property type="protein sequence ID" value="MFC7153353.1"/>
    <property type="molecule type" value="Genomic_DNA"/>
</dbReference>
<keyword evidence="12" id="KW-1185">Reference proteome</keyword>
<keyword evidence="4 8" id="KW-1133">Transmembrane helix</keyword>
<feature type="repeat" description="NHL" evidence="7">
    <location>
        <begin position="93"/>
        <end position="133"/>
    </location>
</feature>
<feature type="transmembrane region" description="Helical" evidence="8">
    <location>
        <begin position="531"/>
        <end position="552"/>
    </location>
</feature>
<feature type="transmembrane region" description="Helical" evidence="8">
    <location>
        <begin position="596"/>
        <end position="620"/>
    </location>
</feature>
<dbReference type="Proteomes" id="UP001596378">
    <property type="component" value="Unassembled WGS sequence"/>
</dbReference>
<dbReference type="InterPro" id="IPR011990">
    <property type="entry name" value="TPR-like_helical_dom_sf"/>
</dbReference>
<evidence type="ECO:0000256" key="5">
    <source>
        <dbReference type="ARBA" id="ARBA00023136"/>
    </source>
</evidence>
<dbReference type="SUPFAM" id="SSF50974">
    <property type="entry name" value="Nitrous oxide reductase, N-terminal domain"/>
    <property type="match status" value="1"/>
</dbReference>
<evidence type="ECO:0000256" key="8">
    <source>
        <dbReference type="SAM" id="Phobius"/>
    </source>
</evidence>
<feature type="transmembrane region" description="Helical" evidence="8">
    <location>
        <begin position="573"/>
        <end position="590"/>
    </location>
</feature>
<dbReference type="CDD" id="cd05819">
    <property type="entry name" value="NHL"/>
    <property type="match status" value="1"/>
</dbReference>
<evidence type="ECO:0000256" key="3">
    <source>
        <dbReference type="ARBA" id="ARBA00022737"/>
    </source>
</evidence>
<feature type="signal peptide" evidence="9">
    <location>
        <begin position="1"/>
        <end position="17"/>
    </location>
</feature>
<keyword evidence="5 8" id="KW-0472">Membrane</keyword>
<dbReference type="InterPro" id="IPR006977">
    <property type="entry name" value="Yip1_dom"/>
</dbReference>
<keyword evidence="3" id="KW-0677">Repeat</keyword>
<evidence type="ECO:0000256" key="1">
    <source>
        <dbReference type="ARBA" id="ARBA00004141"/>
    </source>
</evidence>
<keyword evidence="2 8" id="KW-0812">Transmembrane</keyword>
<feature type="transmembrane region" description="Helical" evidence="8">
    <location>
        <begin position="431"/>
        <end position="452"/>
    </location>
</feature>
<reference evidence="12" key="1">
    <citation type="journal article" date="2019" name="Int. J. Syst. Evol. Microbiol.">
        <title>The Global Catalogue of Microorganisms (GCM) 10K type strain sequencing project: providing services to taxonomists for standard genome sequencing and annotation.</title>
        <authorList>
            <consortium name="The Broad Institute Genomics Platform"/>
            <consortium name="The Broad Institute Genome Sequencing Center for Infectious Disease"/>
            <person name="Wu L."/>
            <person name="Ma J."/>
        </authorList>
    </citation>
    <scope>NUCLEOTIDE SEQUENCE [LARGE SCALE GENOMIC DNA]</scope>
    <source>
        <strain evidence="12">KCTC 12907</strain>
    </source>
</reference>
<feature type="domain" description="Yip1" evidence="10">
    <location>
        <begin position="477"/>
        <end position="645"/>
    </location>
</feature>
<dbReference type="PROSITE" id="PS50005">
    <property type="entry name" value="TPR"/>
    <property type="match status" value="1"/>
</dbReference>
<protein>
    <submittedName>
        <fullName evidence="11">YIP1 family protein</fullName>
    </submittedName>
</protein>
<evidence type="ECO:0000256" key="9">
    <source>
        <dbReference type="SAM" id="SignalP"/>
    </source>
</evidence>
<feature type="repeat" description="NHL" evidence="7">
    <location>
        <begin position="54"/>
        <end position="87"/>
    </location>
</feature>
<sequence>MKRWLVFLLLAAVAALAAPPEAHARLPYQTTYYDSNQSYWYGIQAIYKPEGAYGGQFDEPVDLFVGPDDKVYVADKGNDRVYVLGSDGSLLYEVGDEEGAGALGSPEGVFVTPEGDIYVADSGNQRIAVFGPDGRFDREYKKPDTSVLSNEHFVPTKVVVDRRGVMYVNTNASYQGLVRLDQEGEFMGYFGANKAQQSLLNWLKKLVLNKEQLAKEVAALPKPIANIAIDKDGFVYTATGGSFGASAIRKLNAGGVDAFKSKTFQHSHGIQDVAIDANGFLYNVDLDFGRVTLFDRTGDPLFAFGFTDVNTQQYGVFGFPTSIGVDGKFNVWVTDSRTKTVHKFTRTEFGADVLQALVLYDEGRYEESKPYWDRVYARNEMYNNLYQGLGKVYLEEKKNEQALDFMKEAFDTKGYSKAFWEIRLAWLQNHFAALLIGLVAFFLLLRAVPAAFRKLLARKPPTEAQRKTLDDLRNLGRVMIHPYDGFYRLKEAKVSPWLIIGILAAVVLVKVVAVYWTGFLIHPAELSQVNLWSALRLFALPWVTWIVANYLVCSVKDGEGKFREVIQGSTYALAPYLICSIPLIVLSNVITLEESAIFNAISMVMYLWMAVLFFVMTQVIHNFDFLESLKNIAVTVFAIGTIWLFGFIVFGLSYNLYDFFHQLYNEVIYYR</sequence>
<dbReference type="SUPFAM" id="SSF101898">
    <property type="entry name" value="NHL repeat"/>
    <property type="match status" value="1"/>
</dbReference>
<dbReference type="Pfam" id="PF04893">
    <property type="entry name" value="Yip1"/>
    <property type="match status" value="1"/>
</dbReference>
<keyword evidence="6" id="KW-0802">TPR repeat</keyword>
<dbReference type="InterPro" id="IPR019734">
    <property type="entry name" value="TPR_rpt"/>
</dbReference>
<dbReference type="InterPro" id="IPR011042">
    <property type="entry name" value="6-blade_b-propeller_TolB-like"/>
</dbReference>
<gene>
    <name evidence="11" type="ORF">ACFQMJ_32920</name>
</gene>
<keyword evidence="9" id="KW-0732">Signal</keyword>
<dbReference type="Gene3D" id="2.120.10.30">
    <property type="entry name" value="TolB, C-terminal domain"/>
    <property type="match status" value="2"/>
</dbReference>
<dbReference type="PANTHER" id="PTHR24104:SF25">
    <property type="entry name" value="PROTEIN LIN-41"/>
    <property type="match status" value="1"/>
</dbReference>
<dbReference type="InterPro" id="IPR001258">
    <property type="entry name" value="NHL_repeat"/>
</dbReference>
<dbReference type="InterPro" id="IPR050952">
    <property type="entry name" value="TRIM-NHL_E3_ligases"/>
</dbReference>
<evidence type="ECO:0000256" key="2">
    <source>
        <dbReference type="ARBA" id="ARBA00022692"/>
    </source>
</evidence>
<comment type="caution">
    <text evidence="11">The sequence shown here is derived from an EMBL/GenBank/DDBJ whole genome shotgun (WGS) entry which is preliminary data.</text>
</comment>
<feature type="transmembrane region" description="Helical" evidence="8">
    <location>
        <begin position="497"/>
        <end position="519"/>
    </location>
</feature>
<organism evidence="11 12">
    <name type="scientific">Cohnella cellulosilytica</name>
    <dbReference type="NCBI Taxonomy" id="986710"/>
    <lineage>
        <taxon>Bacteria</taxon>
        <taxon>Bacillati</taxon>
        <taxon>Bacillota</taxon>
        <taxon>Bacilli</taxon>
        <taxon>Bacillales</taxon>
        <taxon>Paenibacillaceae</taxon>
        <taxon>Cohnella</taxon>
    </lineage>
</organism>
<proteinExistence type="predicted"/>
<feature type="chain" id="PRO_5045653983" evidence="9">
    <location>
        <begin position="18"/>
        <end position="671"/>
    </location>
</feature>
<comment type="subcellular location">
    <subcellularLocation>
        <location evidence="1">Membrane</location>
        <topology evidence="1">Multi-pass membrane protein</topology>
    </subcellularLocation>
</comment>